<feature type="compositionally biased region" description="Low complexity" evidence="1">
    <location>
        <begin position="310"/>
        <end position="324"/>
    </location>
</feature>
<comment type="caution">
    <text evidence="2">The sequence shown here is derived from an EMBL/GenBank/DDBJ whole genome shotgun (WGS) entry which is preliminary data.</text>
</comment>
<protein>
    <submittedName>
        <fullName evidence="2">Uncharacterized protein</fullName>
    </submittedName>
</protein>
<dbReference type="AlphaFoldDB" id="A0A2G8L9V7"/>
<evidence type="ECO:0000313" key="2">
    <source>
        <dbReference type="EMBL" id="PIK57031.1"/>
    </source>
</evidence>
<evidence type="ECO:0000256" key="1">
    <source>
        <dbReference type="SAM" id="MobiDB-lite"/>
    </source>
</evidence>
<gene>
    <name evidence="2" type="ORF">BSL78_06073</name>
</gene>
<accession>A0A2G8L9V7</accession>
<evidence type="ECO:0000313" key="3">
    <source>
        <dbReference type="Proteomes" id="UP000230750"/>
    </source>
</evidence>
<feature type="non-terminal residue" evidence="2">
    <location>
        <position position="340"/>
    </location>
</feature>
<name>A0A2G8L9V7_STIJA</name>
<feature type="non-terminal residue" evidence="2">
    <location>
        <position position="1"/>
    </location>
</feature>
<proteinExistence type="predicted"/>
<feature type="compositionally biased region" description="Low complexity" evidence="1">
    <location>
        <begin position="141"/>
        <end position="154"/>
    </location>
</feature>
<feature type="region of interest" description="Disordered" evidence="1">
    <location>
        <begin position="141"/>
        <end position="164"/>
    </location>
</feature>
<keyword evidence="3" id="KW-1185">Reference proteome</keyword>
<sequence>CVKVNIKESIGDFVLTPLEDTSELFEDLDTSLEPNSFDVFVLEDISEVIMSVTLPDDLGDGISVVLAFKESDSSEYQLVLDSTSQEPIRLQNGDLLSDNLPSGKVTDLVLLVENSDDPTAVKELLEEGAVIEACVKTITTTQTTSETTEKATTSAEEEETTTPASTTEICVKVNIKESIGDFVLTPLEDTSELFEDLDTSLEPNSFDVFVLEDISEVIMSVTLPDDLGDGISVVLAFKESDSSEYQLVLDSTSQEPMRLQNGDLLSDNLPSGKVTDLVLLVENSDDPTAVKELLEEGAVIEACVKTITTTQTTSETTEKATTSAGDTGLGPNLQTTAITE</sequence>
<feature type="region of interest" description="Disordered" evidence="1">
    <location>
        <begin position="310"/>
        <end position="340"/>
    </location>
</feature>
<dbReference type="EMBL" id="MRZV01000156">
    <property type="protein sequence ID" value="PIK57031.1"/>
    <property type="molecule type" value="Genomic_DNA"/>
</dbReference>
<organism evidence="2 3">
    <name type="scientific">Stichopus japonicus</name>
    <name type="common">Sea cucumber</name>
    <dbReference type="NCBI Taxonomy" id="307972"/>
    <lineage>
        <taxon>Eukaryota</taxon>
        <taxon>Metazoa</taxon>
        <taxon>Echinodermata</taxon>
        <taxon>Eleutherozoa</taxon>
        <taxon>Echinozoa</taxon>
        <taxon>Holothuroidea</taxon>
        <taxon>Aspidochirotacea</taxon>
        <taxon>Aspidochirotida</taxon>
        <taxon>Stichopodidae</taxon>
        <taxon>Apostichopus</taxon>
    </lineage>
</organism>
<reference evidence="2 3" key="1">
    <citation type="journal article" date="2017" name="PLoS Biol.">
        <title>The sea cucumber genome provides insights into morphological evolution and visceral regeneration.</title>
        <authorList>
            <person name="Zhang X."/>
            <person name="Sun L."/>
            <person name="Yuan J."/>
            <person name="Sun Y."/>
            <person name="Gao Y."/>
            <person name="Zhang L."/>
            <person name="Li S."/>
            <person name="Dai H."/>
            <person name="Hamel J.F."/>
            <person name="Liu C."/>
            <person name="Yu Y."/>
            <person name="Liu S."/>
            <person name="Lin W."/>
            <person name="Guo K."/>
            <person name="Jin S."/>
            <person name="Xu P."/>
            <person name="Storey K.B."/>
            <person name="Huan P."/>
            <person name="Zhang T."/>
            <person name="Zhou Y."/>
            <person name="Zhang J."/>
            <person name="Lin C."/>
            <person name="Li X."/>
            <person name="Xing L."/>
            <person name="Huo D."/>
            <person name="Sun M."/>
            <person name="Wang L."/>
            <person name="Mercier A."/>
            <person name="Li F."/>
            <person name="Yang H."/>
            <person name="Xiang J."/>
        </authorList>
    </citation>
    <scope>NUCLEOTIDE SEQUENCE [LARGE SCALE GENOMIC DNA]</scope>
    <source>
        <strain evidence="2">Shaxun</strain>
        <tissue evidence="2">Muscle</tissue>
    </source>
</reference>
<dbReference type="Proteomes" id="UP000230750">
    <property type="component" value="Unassembled WGS sequence"/>
</dbReference>